<dbReference type="Proteomes" id="UP000245488">
    <property type="component" value="Chromosome"/>
</dbReference>
<evidence type="ECO:0000256" key="5">
    <source>
        <dbReference type="ARBA" id="ARBA00022989"/>
    </source>
</evidence>
<dbReference type="EMBL" id="NXNG01000001">
    <property type="protein sequence ID" value="PWT28042.1"/>
    <property type="molecule type" value="Genomic_DNA"/>
</dbReference>
<keyword evidence="4 8" id="KW-0812">Transmembrane</keyword>
<comment type="caution">
    <text evidence="10">The sequence shown here is derived from an EMBL/GenBank/DDBJ whole genome shotgun (WGS) entry which is preliminary data.</text>
</comment>
<feature type="transmembrane region" description="Helical" evidence="8">
    <location>
        <begin position="294"/>
        <end position="314"/>
    </location>
</feature>
<feature type="transmembrane region" description="Helical" evidence="8">
    <location>
        <begin position="207"/>
        <end position="225"/>
    </location>
</feature>
<name>A0A317G706_BUTFI</name>
<evidence type="ECO:0000256" key="4">
    <source>
        <dbReference type="ARBA" id="ARBA00022692"/>
    </source>
</evidence>
<feature type="transmembrane region" description="Helical" evidence="8">
    <location>
        <begin position="320"/>
        <end position="338"/>
    </location>
</feature>
<organism evidence="10 11">
    <name type="scientific">Butyrivibrio fibrisolvens</name>
    <dbReference type="NCBI Taxonomy" id="831"/>
    <lineage>
        <taxon>Bacteria</taxon>
        <taxon>Bacillati</taxon>
        <taxon>Bacillota</taxon>
        <taxon>Clostridia</taxon>
        <taxon>Lachnospirales</taxon>
        <taxon>Lachnospiraceae</taxon>
        <taxon>Butyrivibrio</taxon>
    </lineage>
</organism>
<dbReference type="AlphaFoldDB" id="A0A317G706"/>
<sequence>MKTGNDISINVVSSTVSQSDSSESGKKTNKDLNSNKKSIWTRLPIVILTAIFCCTLWGSASPAIKIGYELFAIAPGDTPSRILFAGTRFIIAGIMVIVFGSILQKKVLIPKKSSILYILVLACFQTILQYIFFYMALAFTSGVRGSIINAAGSFFSILLAVYAFRFEKLSVRKAAGMLIGFLGVFLCVTGGSASFLEGGFSIQGEGAMLIAAFASAVAGCFIKLFSQKENPVILSGYQFFIGGIVMSIVGKLMGGNLTIVSAGSIPLLVYMAFISAGAYTLWGVLLKYNPVSTVTVLGFVNPVMGVILSAIFLHEGAEALSIYTLIALVLVSLGIYIINKKSK</sequence>
<accession>A0A317G706</accession>
<feature type="transmembrane region" description="Helical" evidence="8">
    <location>
        <begin position="259"/>
        <end position="282"/>
    </location>
</feature>
<dbReference type="Pfam" id="PF00892">
    <property type="entry name" value="EamA"/>
    <property type="match status" value="2"/>
</dbReference>
<keyword evidence="5 8" id="KW-1133">Transmembrane helix</keyword>
<feature type="transmembrane region" description="Helical" evidence="8">
    <location>
        <begin position="80"/>
        <end position="103"/>
    </location>
</feature>
<evidence type="ECO:0000313" key="11">
    <source>
        <dbReference type="Proteomes" id="UP000245488"/>
    </source>
</evidence>
<gene>
    <name evidence="10" type="ORF">CPT75_13460</name>
</gene>
<proteinExistence type="inferred from homology"/>
<feature type="domain" description="EamA" evidence="9">
    <location>
        <begin position="204"/>
        <end position="339"/>
    </location>
</feature>
<dbReference type="RefSeq" id="WP_022759418.1">
    <property type="nucleotide sequence ID" value="NZ_CM009896.1"/>
</dbReference>
<comment type="subcellular location">
    <subcellularLocation>
        <location evidence="1">Cell membrane</location>
        <topology evidence="1">Multi-pass membrane protein</topology>
    </subcellularLocation>
</comment>
<evidence type="ECO:0000256" key="6">
    <source>
        <dbReference type="ARBA" id="ARBA00023136"/>
    </source>
</evidence>
<dbReference type="PANTHER" id="PTHR32322">
    <property type="entry name" value="INNER MEMBRANE TRANSPORTER"/>
    <property type="match status" value="1"/>
</dbReference>
<feature type="transmembrane region" description="Helical" evidence="8">
    <location>
        <begin position="115"/>
        <end position="137"/>
    </location>
</feature>
<feature type="transmembrane region" description="Helical" evidence="8">
    <location>
        <begin position="39"/>
        <end position="60"/>
    </location>
</feature>
<dbReference type="PANTHER" id="PTHR32322:SF18">
    <property type="entry name" value="S-ADENOSYLMETHIONINE_S-ADENOSYLHOMOCYSTEINE TRANSPORTER"/>
    <property type="match status" value="1"/>
</dbReference>
<dbReference type="SUPFAM" id="SSF103481">
    <property type="entry name" value="Multidrug resistance efflux transporter EmrE"/>
    <property type="match status" value="2"/>
</dbReference>
<feature type="region of interest" description="Disordered" evidence="7">
    <location>
        <begin position="1"/>
        <end position="30"/>
    </location>
</feature>
<evidence type="ECO:0000256" key="8">
    <source>
        <dbReference type="SAM" id="Phobius"/>
    </source>
</evidence>
<dbReference type="InterPro" id="IPR000620">
    <property type="entry name" value="EamA_dom"/>
</dbReference>
<evidence type="ECO:0000256" key="7">
    <source>
        <dbReference type="SAM" id="MobiDB-lite"/>
    </source>
</evidence>
<evidence type="ECO:0000256" key="1">
    <source>
        <dbReference type="ARBA" id="ARBA00004651"/>
    </source>
</evidence>
<dbReference type="GO" id="GO:0005886">
    <property type="term" value="C:plasma membrane"/>
    <property type="evidence" value="ECO:0007669"/>
    <property type="project" value="UniProtKB-SubCell"/>
</dbReference>
<evidence type="ECO:0000259" key="9">
    <source>
        <dbReference type="Pfam" id="PF00892"/>
    </source>
</evidence>
<keyword evidence="11" id="KW-1185">Reference proteome</keyword>
<feature type="compositionally biased region" description="Polar residues" evidence="7">
    <location>
        <begin position="1"/>
        <end position="10"/>
    </location>
</feature>
<dbReference type="InterPro" id="IPR050638">
    <property type="entry name" value="AA-Vitamin_Transporters"/>
</dbReference>
<evidence type="ECO:0000313" key="10">
    <source>
        <dbReference type="EMBL" id="PWT28042.1"/>
    </source>
</evidence>
<feature type="compositionally biased region" description="Low complexity" evidence="7">
    <location>
        <begin position="11"/>
        <end position="22"/>
    </location>
</feature>
<keyword evidence="3" id="KW-1003">Cell membrane</keyword>
<comment type="similarity">
    <text evidence="2">Belongs to the EamA transporter family.</text>
</comment>
<feature type="domain" description="EamA" evidence="9">
    <location>
        <begin position="46"/>
        <end position="188"/>
    </location>
</feature>
<feature type="transmembrane region" description="Helical" evidence="8">
    <location>
        <begin position="232"/>
        <end position="253"/>
    </location>
</feature>
<protein>
    <submittedName>
        <fullName evidence="10">EamA/RhaT family transporter</fullName>
    </submittedName>
</protein>
<keyword evidence="6 8" id="KW-0472">Membrane</keyword>
<dbReference type="InterPro" id="IPR037185">
    <property type="entry name" value="EmrE-like"/>
</dbReference>
<feature type="transmembrane region" description="Helical" evidence="8">
    <location>
        <begin position="176"/>
        <end position="195"/>
    </location>
</feature>
<evidence type="ECO:0000256" key="2">
    <source>
        <dbReference type="ARBA" id="ARBA00007362"/>
    </source>
</evidence>
<reference evidence="10 11" key="1">
    <citation type="submission" date="2017-09" db="EMBL/GenBank/DDBJ databases">
        <title>High-quality draft genome sequence of Butyrivibrio fibrisolvens INBov1, isolated from cow rumen.</title>
        <authorList>
            <person name="Rodriguez Hernaez J."/>
            <person name="Rivarola M."/>
            <person name="Paniego N."/>
            <person name="Cravero S."/>
            <person name="Ceron Cucchi M."/>
            <person name="Martinez M.C."/>
        </authorList>
    </citation>
    <scope>NUCLEOTIDE SEQUENCE [LARGE SCALE GENOMIC DNA]</scope>
    <source>
        <strain evidence="10 11">INBov1</strain>
    </source>
</reference>
<feature type="transmembrane region" description="Helical" evidence="8">
    <location>
        <begin position="143"/>
        <end position="164"/>
    </location>
</feature>
<evidence type="ECO:0000256" key="3">
    <source>
        <dbReference type="ARBA" id="ARBA00022475"/>
    </source>
</evidence>